<accession>A0ACB7NYQ8</accession>
<comment type="caution">
    <text evidence="1">The sequence shown here is derived from an EMBL/GenBank/DDBJ whole genome shotgun (WGS) entry which is preliminary data.</text>
</comment>
<reference evidence="1 2" key="1">
    <citation type="journal article" date="2021" name="Nat. Commun.">
        <title>Genetic determinants of endophytism in the Arabidopsis root mycobiome.</title>
        <authorList>
            <person name="Mesny F."/>
            <person name="Miyauchi S."/>
            <person name="Thiergart T."/>
            <person name="Pickel B."/>
            <person name="Atanasova L."/>
            <person name="Karlsson M."/>
            <person name="Huettel B."/>
            <person name="Barry K.W."/>
            <person name="Haridas S."/>
            <person name="Chen C."/>
            <person name="Bauer D."/>
            <person name="Andreopoulos W."/>
            <person name="Pangilinan J."/>
            <person name="LaButti K."/>
            <person name="Riley R."/>
            <person name="Lipzen A."/>
            <person name="Clum A."/>
            <person name="Drula E."/>
            <person name="Henrissat B."/>
            <person name="Kohler A."/>
            <person name="Grigoriev I.V."/>
            <person name="Martin F.M."/>
            <person name="Hacquard S."/>
        </authorList>
    </citation>
    <scope>NUCLEOTIDE SEQUENCE [LARGE SCALE GENOMIC DNA]</scope>
    <source>
        <strain evidence="1 2">MPI-SDFR-AT-0079</strain>
    </source>
</reference>
<dbReference type="Proteomes" id="UP000724584">
    <property type="component" value="Unassembled WGS sequence"/>
</dbReference>
<gene>
    <name evidence="1" type="ORF">F5144DRAFT_596169</name>
</gene>
<sequence>MACKEEVTTKSDSAGLVKPLAASHPGPDPEPPQPRDTKALKPAALNVKPEGHDSLYLHTEPKVVKCTWEQFKNRLHNADKASFEIATVELLMASETLDEDIEAERLRRMDAERREKYLAGYRRPTQPRHAATWTSGLPFERIRINSTNVNRYLARASGNSPWPAEPHTFLIPFAFLIHHHDMMRTELKRLGNRFGPAHAGETGEEPTFQRREIRPLTKEETLAEAMETREAYLQMQCYVRFVDDTLIPHYNQFDKASHSEPKKIRFDDLWCLFRYGELLCRPNNSAAVRRHDRAAFFGPYFNGADDLRIVSHGPSGGAAASVDTHSVIRAKGINIPRYKWDMNAGDDPDDDYRMRSSREPVGVEGFYIDYDGIKFAPVSTYIEIEFFRGEMEIHKLPVFPIRFLQNEESLLEQLYRRGQQFRKLVTQAGSGRAFEYDGWSRTTTPLGKPISMTLQTENSSWFQDTMRETMRDVLGVGPTTAVQPEYISSTIIMDFQEAYHSIPAWRPNFDMSKPRVDTMPDMLYDSFPIMCWADESREKEAAAKVRELVVADDRVASVLWNDLLRTDPFSSSEPGDNTRAEDQVFADHDFVLLPPRVMAYALRDRKFFNADVSCVRETHWPTGDRSPFNSLMINPEHKTIILSIVQEHFEKKTLAGQLQQLAASNSGKAGDNGDLELTLPDQDFIRGKGKGLVILLHGAPGVGKTATAEAVALLHKRPLFLITCGDLGTTPESVEGGLKQIFRLANLWDCILLLDEADIFLSQREKGDESVTRNAMVLFLRTLEYYPGILFLTTNRPGVLDEAVKSRVHVNLNYPAFTLDQTLKLFEINIARLEDIEKVRFKAQQARPDPGPARQQMEIRREEILRFATKHYNGDKALRWNGRQIRNAFQIAASLARFQQQHQEPPPNPSPHTNTNNPPTAPYLGKAHFKQVAQATASFDKMRRDLLGVSDGELAFHRIERAPDGPDEAGRDERRGEGVRARNRGDVVITDTVVPGLMTVRMSPTATAEMMGMGVGVMVGISVMVADTAIVTSRRTSVMMTVTATTTVKTAGAAAGKLGLSLTLGLFPGLVPARALNRGLKLNGDNTALGRGM</sequence>
<keyword evidence="2" id="KW-1185">Reference proteome</keyword>
<proteinExistence type="predicted"/>
<dbReference type="EMBL" id="JAGIZQ010000007">
    <property type="protein sequence ID" value="KAH6617088.1"/>
    <property type="molecule type" value="Genomic_DNA"/>
</dbReference>
<protein>
    <submittedName>
        <fullName evidence="1">Uncharacterized protein</fullName>
    </submittedName>
</protein>
<evidence type="ECO:0000313" key="1">
    <source>
        <dbReference type="EMBL" id="KAH6617088.1"/>
    </source>
</evidence>
<name>A0ACB7NYQ8_9PEZI</name>
<organism evidence="1 2">
    <name type="scientific">Chaetomium tenue</name>
    <dbReference type="NCBI Taxonomy" id="1854479"/>
    <lineage>
        <taxon>Eukaryota</taxon>
        <taxon>Fungi</taxon>
        <taxon>Dikarya</taxon>
        <taxon>Ascomycota</taxon>
        <taxon>Pezizomycotina</taxon>
        <taxon>Sordariomycetes</taxon>
        <taxon>Sordariomycetidae</taxon>
        <taxon>Sordariales</taxon>
        <taxon>Chaetomiaceae</taxon>
        <taxon>Chaetomium</taxon>
    </lineage>
</organism>
<evidence type="ECO:0000313" key="2">
    <source>
        <dbReference type="Proteomes" id="UP000724584"/>
    </source>
</evidence>